<evidence type="ECO:0000256" key="2">
    <source>
        <dbReference type="ARBA" id="ARBA00022475"/>
    </source>
</evidence>
<dbReference type="EMBL" id="ABOX02000023">
    <property type="protein sequence ID" value="EEF59796.1"/>
    <property type="molecule type" value="Genomic_DNA"/>
</dbReference>
<evidence type="ECO:0000313" key="7">
    <source>
        <dbReference type="EMBL" id="EEF59796.1"/>
    </source>
</evidence>
<dbReference type="Proteomes" id="UP000003688">
    <property type="component" value="Unassembled WGS sequence"/>
</dbReference>
<evidence type="ECO:0000256" key="3">
    <source>
        <dbReference type="ARBA" id="ARBA00022692"/>
    </source>
</evidence>
<evidence type="ECO:0000256" key="1">
    <source>
        <dbReference type="ARBA" id="ARBA00004651"/>
    </source>
</evidence>
<reference evidence="7 8" key="1">
    <citation type="journal article" date="2011" name="J. Bacteriol.">
        <title>Genome sequence of 'Pedosphaera parvula' Ellin514, an aerobic Verrucomicrobial isolate from pasture soil.</title>
        <authorList>
            <person name="Kant R."/>
            <person name="van Passel M.W."/>
            <person name="Sangwan P."/>
            <person name="Palva A."/>
            <person name="Lucas S."/>
            <person name="Copeland A."/>
            <person name="Lapidus A."/>
            <person name="Glavina Del Rio T."/>
            <person name="Dalin E."/>
            <person name="Tice H."/>
            <person name="Bruce D."/>
            <person name="Goodwin L."/>
            <person name="Pitluck S."/>
            <person name="Chertkov O."/>
            <person name="Larimer F.W."/>
            <person name="Land M.L."/>
            <person name="Hauser L."/>
            <person name="Brettin T.S."/>
            <person name="Detter J.C."/>
            <person name="Han S."/>
            <person name="de Vos W.M."/>
            <person name="Janssen P.H."/>
            <person name="Smidt H."/>
        </authorList>
    </citation>
    <scope>NUCLEOTIDE SEQUENCE [LARGE SCALE GENOMIC DNA]</scope>
    <source>
        <strain evidence="7 8">Ellin514</strain>
    </source>
</reference>
<dbReference type="InterPro" id="IPR019108">
    <property type="entry name" value="Caa3_assmbl_CtaG-rel"/>
</dbReference>
<proteinExistence type="predicted"/>
<evidence type="ECO:0008006" key="9">
    <source>
        <dbReference type="Google" id="ProtNLM"/>
    </source>
</evidence>
<keyword evidence="4 6" id="KW-1133">Transmembrane helix</keyword>
<keyword evidence="3 6" id="KW-0812">Transmembrane</keyword>
<feature type="transmembrane region" description="Helical" evidence="6">
    <location>
        <begin position="73"/>
        <end position="90"/>
    </location>
</feature>
<organism evidence="7 8">
    <name type="scientific">Pedosphaera parvula (strain Ellin514)</name>
    <dbReference type="NCBI Taxonomy" id="320771"/>
    <lineage>
        <taxon>Bacteria</taxon>
        <taxon>Pseudomonadati</taxon>
        <taxon>Verrucomicrobiota</taxon>
        <taxon>Pedosphaerae</taxon>
        <taxon>Pedosphaerales</taxon>
        <taxon>Pedosphaeraceae</taxon>
        <taxon>Pedosphaera</taxon>
    </lineage>
</organism>
<comment type="caution">
    <text evidence="7">The sequence shown here is derived from an EMBL/GenBank/DDBJ whole genome shotgun (WGS) entry which is preliminary data.</text>
</comment>
<protein>
    <recommendedName>
        <fullName evidence="9">Cytochrome c oxidase caa3-type, assembly factor CtaG-related protein</fullName>
    </recommendedName>
</protein>
<feature type="transmembrane region" description="Helical" evidence="6">
    <location>
        <begin position="233"/>
        <end position="252"/>
    </location>
</feature>
<dbReference type="RefSeq" id="WP_007416116.1">
    <property type="nucleotide sequence ID" value="NZ_ABOX02000023.1"/>
</dbReference>
<accession>B9XJX3</accession>
<evidence type="ECO:0000256" key="6">
    <source>
        <dbReference type="SAM" id="Phobius"/>
    </source>
</evidence>
<sequence precursor="true">MTTTQFLSSSWNVIPAALTLCVLLLAAGMGRQISSARHKLWLALAAALFAVAMFSPLNALARGYLFSAHMAQHLLLLLIIPALFCLSLPVQSAQHSTRNEKCPEPNISVKSLVISWLAGVGAMWLWHIPAFCNAAATNDWIRRLQTISLLIMGGMFWWPVLRPGTSRRIAPLAGVAYLFMACMACTLLGIYITFSPVPVCSAYHHPVDRLGILPLIRQQWGLTPSVDQQVGGLLMWVPSCLIYLVGIIGQLARWYGNNEPAEAPFVPSPQAGGAGTS</sequence>
<dbReference type="Pfam" id="PF09678">
    <property type="entry name" value="Caa3_CtaG"/>
    <property type="match status" value="1"/>
</dbReference>
<keyword evidence="5 6" id="KW-0472">Membrane</keyword>
<comment type="subcellular location">
    <subcellularLocation>
        <location evidence="1">Cell membrane</location>
        <topology evidence="1">Multi-pass membrane protein</topology>
    </subcellularLocation>
</comment>
<evidence type="ECO:0000256" key="4">
    <source>
        <dbReference type="ARBA" id="ARBA00022989"/>
    </source>
</evidence>
<dbReference type="OrthoDB" id="128422at2"/>
<feature type="transmembrane region" description="Helical" evidence="6">
    <location>
        <begin position="40"/>
        <end position="61"/>
    </location>
</feature>
<feature type="transmembrane region" description="Helical" evidence="6">
    <location>
        <begin position="6"/>
        <end position="28"/>
    </location>
</feature>
<evidence type="ECO:0000313" key="8">
    <source>
        <dbReference type="Proteomes" id="UP000003688"/>
    </source>
</evidence>
<feature type="transmembrane region" description="Helical" evidence="6">
    <location>
        <begin position="172"/>
        <end position="194"/>
    </location>
</feature>
<keyword evidence="2" id="KW-1003">Cell membrane</keyword>
<keyword evidence="8" id="KW-1185">Reference proteome</keyword>
<dbReference type="STRING" id="320771.Cflav_PD2803"/>
<evidence type="ECO:0000256" key="5">
    <source>
        <dbReference type="ARBA" id="ARBA00023136"/>
    </source>
</evidence>
<feature type="transmembrane region" description="Helical" evidence="6">
    <location>
        <begin position="111"/>
        <end position="128"/>
    </location>
</feature>
<gene>
    <name evidence="7" type="ORF">Cflav_PD2803</name>
</gene>
<dbReference type="AlphaFoldDB" id="B9XJX3"/>
<name>B9XJX3_PEDPL</name>
<dbReference type="GO" id="GO:0005886">
    <property type="term" value="C:plasma membrane"/>
    <property type="evidence" value="ECO:0007669"/>
    <property type="project" value="UniProtKB-SubCell"/>
</dbReference>